<evidence type="ECO:0000313" key="2">
    <source>
        <dbReference type="Proteomes" id="UP000029224"/>
    </source>
</evidence>
<dbReference type="SUPFAM" id="SSF52980">
    <property type="entry name" value="Restriction endonuclease-like"/>
    <property type="match status" value="1"/>
</dbReference>
<dbReference type="AlphaFoldDB" id="A0A090TPD8"/>
<dbReference type="EMBL" id="BBMT01000002">
    <property type="protein sequence ID" value="GAL33042.1"/>
    <property type="molecule type" value="Genomic_DNA"/>
</dbReference>
<dbReference type="Gene3D" id="3.90.320.10">
    <property type="match status" value="1"/>
</dbReference>
<comment type="caution">
    <text evidence="1">The sequence shown here is derived from an EMBL/GenBank/DDBJ whole genome shotgun (WGS) entry which is preliminary data.</text>
</comment>
<dbReference type="InterPro" id="IPR011335">
    <property type="entry name" value="Restrct_endonuc-II-like"/>
</dbReference>
<protein>
    <submittedName>
        <fullName evidence="1">Exodeoxyribonuclease V beta chain</fullName>
        <ecNumber evidence="1">3.1.11.5</ecNumber>
    </submittedName>
</protein>
<keyword evidence="2" id="KW-1185">Reference proteome</keyword>
<dbReference type="GO" id="GO:0008854">
    <property type="term" value="F:exodeoxyribonuclease V activity"/>
    <property type="evidence" value="ECO:0007669"/>
    <property type="project" value="UniProtKB-EC"/>
</dbReference>
<reference evidence="1 2" key="1">
    <citation type="submission" date="2014-09" db="EMBL/GenBank/DDBJ databases">
        <title>Vibrio maritimus JCM 19240. (C210) whole genome shotgun sequence.</title>
        <authorList>
            <person name="Sawabe T."/>
            <person name="Meirelles P."/>
            <person name="Nakanishi M."/>
            <person name="Sayaka M."/>
            <person name="Hattori M."/>
            <person name="Ohkuma M."/>
        </authorList>
    </citation>
    <scope>NUCLEOTIDE SEQUENCE [LARGE SCALE GENOMIC DNA]</scope>
    <source>
        <strain evidence="1 2">JCM 19240</strain>
    </source>
</reference>
<dbReference type="Proteomes" id="UP000029224">
    <property type="component" value="Unassembled WGS sequence"/>
</dbReference>
<accession>A0A090TPD8</accession>
<proteinExistence type="predicted"/>
<dbReference type="InterPro" id="IPR011604">
    <property type="entry name" value="PDDEXK-like_dom_sf"/>
</dbReference>
<reference evidence="1 2" key="2">
    <citation type="submission" date="2014-09" db="EMBL/GenBank/DDBJ databases">
        <authorList>
            <consortium name="NBRP consortium"/>
            <person name="Sawabe T."/>
            <person name="Meirelles P."/>
            <person name="Nakanishi M."/>
            <person name="Sayaka M."/>
            <person name="Hattori M."/>
            <person name="Ohkuma M."/>
        </authorList>
    </citation>
    <scope>NUCLEOTIDE SEQUENCE [LARGE SCALE GENOMIC DNA]</scope>
    <source>
        <strain evidence="1 2">JCM 19240</strain>
    </source>
</reference>
<dbReference type="EC" id="3.1.11.5" evidence="1"/>
<keyword evidence="1" id="KW-0378">Hydrolase</keyword>
<sequence>MALHRFLKTRICDYDYEQHFGGVYYLFLRGIEPNSDAGIFNARPTKAMIENLDALISGELNAIETENSDTNEGNNQQMGLGF</sequence>
<name>A0A090TPD8_9VIBR</name>
<gene>
    <name evidence="1" type="ORF">JCM19240_6474</name>
</gene>
<organism evidence="1 2">
    <name type="scientific">Vibrio maritimus</name>
    <dbReference type="NCBI Taxonomy" id="990268"/>
    <lineage>
        <taxon>Bacteria</taxon>
        <taxon>Pseudomonadati</taxon>
        <taxon>Pseudomonadota</taxon>
        <taxon>Gammaproteobacteria</taxon>
        <taxon>Vibrionales</taxon>
        <taxon>Vibrionaceae</taxon>
        <taxon>Vibrio</taxon>
    </lineage>
</organism>
<evidence type="ECO:0000313" key="1">
    <source>
        <dbReference type="EMBL" id="GAL33042.1"/>
    </source>
</evidence>